<dbReference type="OrthoDB" id="4864198at2"/>
<evidence type="ECO:0000256" key="1">
    <source>
        <dbReference type="SAM" id="MobiDB-lite"/>
    </source>
</evidence>
<dbReference type="EMBL" id="JACBZO010000001">
    <property type="protein sequence ID" value="NYI42519.1"/>
    <property type="molecule type" value="Genomic_DNA"/>
</dbReference>
<feature type="region of interest" description="Disordered" evidence="1">
    <location>
        <begin position="207"/>
        <end position="239"/>
    </location>
</feature>
<dbReference type="RefSeq" id="WP_062074331.1">
    <property type="nucleotide sequence ID" value="NZ_BBRC01000002.1"/>
</dbReference>
<dbReference type="AlphaFoldDB" id="A0A7Y9ZBV8"/>
<evidence type="ECO:0000313" key="3">
    <source>
        <dbReference type="EMBL" id="NYI42519.1"/>
    </source>
</evidence>
<dbReference type="InterPro" id="IPR027381">
    <property type="entry name" value="LytR/CpsA/Psr_C"/>
</dbReference>
<dbReference type="Gene3D" id="3.30.70.2390">
    <property type="match status" value="1"/>
</dbReference>
<name>A0A7Y9ZBV8_9MICO</name>
<comment type="caution">
    <text evidence="3">The sequence shown here is derived from an EMBL/GenBank/DDBJ whole genome shotgun (WGS) entry which is preliminary data.</text>
</comment>
<dbReference type="Proteomes" id="UP000547973">
    <property type="component" value="Unassembled WGS sequence"/>
</dbReference>
<feature type="compositionally biased region" description="Pro residues" evidence="1">
    <location>
        <begin position="228"/>
        <end position="239"/>
    </location>
</feature>
<evidence type="ECO:0000259" key="2">
    <source>
        <dbReference type="Pfam" id="PF13399"/>
    </source>
</evidence>
<proteinExistence type="predicted"/>
<protein>
    <recommendedName>
        <fullName evidence="2">LytR/CpsA/Psr regulator C-terminal domain-containing protein</fullName>
    </recommendedName>
</protein>
<reference evidence="3 4" key="1">
    <citation type="submission" date="2020-07" db="EMBL/GenBank/DDBJ databases">
        <title>Sequencing the genomes of 1000 actinobacteria strains.</title>
        <authorList>
            <person name="Klenk H.-P."/>
        </authorList>
    </citation>
    <scope>NUCLEOTIDE SEQUENCE [LARGE SCALE GENOMIC DNA]</scope>
    <source>
        <strain evidence="3 4">DSM 19970</strain>
    </source>
</reference>
<dbReference type="Pfam" id="PF13399">
    <property type="entry name" value="LytR_C"/>
    <property type="match status" value="1"/>
</dbReference>
<keyword evidence="4" id="KW-1185">Reference proteome</keyword>
<feature type="domain" description="LytR/CpsA/Psr regulator C-terminal" evidence="2">
    <location>
        <begin position="91"/>
        <end position="178"/>
    </location>
</feature>
<accession>A0A7Y9ZBV8</accession>
<evidence type="ECO:0000313" key="4">
    <source>
        <dbReference type="Proteomes" id="UP000547973"/>
    </source>
</evidence>
<organism evidence="3 4">
    <name type="scientific">Demequina lutea</name>
    <dbReference type="NCBI Taxonomy" id="431489"/>
    <lineage>
        <taxon>Bacteria</taxon>
        <taxon>Bacillati</taxon>
        <taxon>Actinomycetota</taxon>
        <taxon>Actinomycetes</taxon>
        <taxon>Micrococcales</taxon>
        <taxon>Demequinaceae</taxon>
        <taxon>Demequina</taxon>
    </lineage>
</organism>
<sequence>MASRSRIMRTRRDVVRRHRRERQFLVFGLLVGVLVALGAIALAAYQGRIQAPFTEAFKTPDPSFSSDITVPCPPLDPATGTTLLPLDPAKVVVRVRNATDQAGLARDTLAVLTGRGYNATTPGATNYDGRTYADSVRIQFGVDGLRQAYTVGRNFPTVEYVLDTRKGAVVDIIVGATFEVKNMRPQYAPELDATTPLARPVQCLPVNRTPQQPAPHLIPVDPLAPTATPTPTPSPSPSA</sequence>
<gene>
    <name evidence="3" type="ORF">BKA03_002638</name>
</gene>